<evidence type="ECO:0000256" key="1">
    <source>
        <dbReference type="SAM" id="MobiDB-lite"/>
    </source>
</evidence>
<proteinExistence type="predicted"/>
<dbReference type="Proteomes" id="UP001281410">
    <property type="component" value="Unassembled WGS sequence"/>
</dbReference>
<sequence>MDFDPNNEMDGNIPSLGEEELDDDGDGGEQLEANSNRVPATSSGSGTEYRKSECIEVVWPPPHDGVSLADKVKSLLFEWGIDKRIFSITLDNASSNNSLVHNLKDPKRGLRQYVPTRWNSTYLMLDSAIYYRIAFIVLALADSSYNHCHFTSEWETVGKLCKFLRHFYNTTSLFFGTKYPTSNLYMPKVFMTYLTLMQKLESKDLFFKTMSNQMYSKFTKYWADFSTILAIGIILDPRYKMEFVQFVCDRLYGAESEQLEVVKMKLLVLFNEYVTGSTMRSIIRSSSALLPSTSSGLQTVDDLNFVLKLIDKKVAELDGDIVFDVTRSVSDYVNGGLNGPTEIFQAIRNGVLTSQTRGNHCERLVRKRWVHGKRFINGFV</sequence>
<name>A0AAE0APH8_9ROSI</name>
<reference evidence="3" key="1">
    <citation type="journal article" date="2023" name="Plant J.">
        <title>Genome sequences and population genomics provide insights into the demographic history, inbreeding, and mutation load of two 'living fossil' tree species of Dipteronia.</title>
        <authorList>
            <person name="Feng Y."/>
            <person name="Comes H.P."/>
            <person name="Chen J."/>
            <person name="Zhu S."/>
            <person name="Lu R."/>
            <person name="Zhang X."/>
            <person name="Li P."/>
            <person name="Qiu J."/>
            <person name="Olsen K.M."/>
            <person name="Qiu Y."/>
        </authorList>
    </citation>
    <scope>NUCLEOTIDE SEQUENCE</scope>
    <source>
        <strain evidence="3">NBL</strain>
    </source>
</reference>
<keyword evidence="4" id="KW-1185">Reference proteome</keyword>
<dbReference type="Pfam" id="PF14372">
    <property type="entry name" value="hAT-like_RNase-H"/>
    <property type="match status" value="1"/>
</dbReference>
<dbReference type="AlphaFoldDB" id="A0AAE0APH8"/>
<feature type="compositionally biased region" description="Acidic residues" evidence="1">
    <location>
        <begin position="17"/>
        <end position="29"/>
    </location>
</feature>
<gene>
    <name evidence="3" type="ORF">Dsin_008365</name>
</gene>
<evidence type="ECO:0000313" key="3">
    <source>
        <dbReference type="EMBL" id="KAK3221340.1"/>
    </source>
</evidence>
<dbReference type="EMBL" id="JANJYJ010000003">
    <property type="protein sequence ID" value="KAK3221340.1"/>
    <property type="molecule type" value="Genomic_DNA"/>
</dbReference>
<dbReference type="PANTHER" id="PTHR23272">
    <property type="entry name" value="BED FINGER-RELATED"/>
    <property type="match status" value="1"/>
</dbReference>
<protein>
    <recommendedName>
        <fullName evidence="2">hAT-like transposase RNase-H fold domain-containing protein</fullName>
    </recommendedName>
</protein>
<dbReference type="InterPro" id="IPR012337">
    <property type="entry name" value="RNaseH-like_sf"/>
</dbReference>
<accession>A0AAE0APH8</accession>
<dbReference type="GO" id="GO:0003677">
    <property type="term" value="F:DNA binding"/>
    <property type="evidence" value="ECO:0007669"/>
    <property type="project" value="InterPro"/>
</dbReference>
<evidence type="ECO:0000259" key="2">
    <source>
        <dbReference type="Pfam" id="PF14372"/>
    </source>
</evidence>
<feature type="compositionally biased region" description="Polar residues" evidence="1">
    <location>
        <begin position="32"/>
        <end position="46"/>
    </location>
</feature>
<dbReference type="InterPro" id="IPR025525">
    <property type="entry name" value="hAT-like_transposase_RNase-H"/>
</dbReference>
<dbReference type="SUPFAM" id="SSF53098">
    <property type="entry name" value="Ribonuclease H-like"/>
    <property type="match status" value="1"/>
</dbReference>
<feature type="region of interest" description="Disordered" evidence="1">
    <location>
        <begin position="1"/>
        <end position="47"/>
    </location>
</feature>
<comment type="caution">
    <text evidence="3">The sequence shown here is derived from an EMBL/GenBank/DDBJ whole genome shotgun (WGS) entry which is preliminary data.</text>
</comment>
<evidence type="ECO:0000313" key="4">
    <source>
        <dbReference type="Proteomes" id="UP001281410"/>
    </source>
</evidence>
<feature type="domain" description="hAT-like transposase RNase-H fold" evidence="2">
    <location>
        <begin position="176"/>
        <end position="273"/>
    </location>
</feature>
<dbReference type="PANTHER" id="PTHR23272:SF184">
    <property type="entry name" value="OS03G0311250 PROTEIN"/>
    <property type="match status" value="1"/>
</dbReference>
<organism evidence="3 4">
    <name type="scientific">Dipteronia sinensis</name>
    <dbReference type="NCBI Taxonomy" id="43782"/>
    <lineage>
        <taxon>Eukaryota</taxon>
        <taxon>Viridiplantae</taxon>
        <taxon>Streptophyta</taxon>
        <taxon>Embryophyta</taxon>
        <taxon>Tracheophyta</taxon>
        <taxon>Spermatophyta</taxon>
        <taxon>Magnoliopsida</taxon>
        <taxon>eudicotyledons</taxon>
        <taxon>Gunneridae</taxon>
        <taxon>Pentapetalae</taxon>
        <taxon>rosids</taxon>
        <taxon>malvids</taxon>
        <taxon>Sapindales</taxon>
        <taxon>Sapindaceae</taxon>
        <taxon>Hippocastanoideae</taxon>
        <taxon>Acereae</taxon>
        <taxon>Dipteronia</taxon>
    </lineage>
</organism>